<gene>
    <name evidence="1" type="ORF">Pint_21387</name>
</gene>
<comment type="caution">
    <text evidence="1">The sequence shown here is derived from an EMBL/GenBank/DDBJ whole genome shotgun (WGS) entry which is preliminary data.</text>
</comment>
<proteinExistence type="predicted"/>
<dbReference type="EMBL" id="CM047748">
    <property type="protein sequence ID" value="KAJ0013271.1"/>
    <property type="molecule type" value="Genomic_DNA"/>
</dbReference>
<accession>A0ACC0X9H3</accession>
<organism evidence="1 2">
    <name type="scientific">Pistacia integerrima</name>
    <dbReference type="NCBI Taxonomy" id="434235"/>
    <lineage>
        <taxon>Eukaryota</taxon>
        <taxon>Viridiplantae</taxon>
        <taxon>Streptophyta</taxon>
        <taxon>Embryophyta</taxon>
        <taxon>Tracheophyta</taxon>
        <taxon>Spermatophyta</taxon>
        <taxon>Magnoliopsida</taxon>
        <taxon>eudicotyledons</taxon>
        <taxon>Gunneridae</taxon>
        <taxon>Pentapetalae</taxon>
        <taxon>rosids</taxon>
        <taxon>malvids</taxon>
        <taxon>Sapindales</taxon>
        <taxon>Anacardiaceae</taxon>
        <taxon>Pistacia</taxon>
    </lineage>
</organism>
<keyword evidence="2" id="KW-1185">Reference proteome</keyword>
<evidence type="ECO:0000313" key="2">
    <source>
        <dbReference type="Proteomes" id="UP001163603"/>
    </source>
</evidence>
<protein>
    <submittedName>
        <fullName evidence="1">Uncharacterized protein</fullName>
    </submittedName>
</protein>
<reference evidence="2" key="1">
    <citation type="journal article" date="2023" name="G3 (Bethesda)">
        <title>Genome assembly and association tests identify interacting loci associated with vigor, precocity, and sex in interspecific pistachio rootstocks.</title>
        <authorList>
            <person name="Palmer W."/>
            <person name="Jacygrad E."/>
            <person name="Sagayaradj S."/>
            <person name="Cavanaugh K."/>
            <person name="Han R."/>
            <person name="Bertier L."/>
            <person name="Beede B."/>
            <person name="Kafkas S."/>
            <person name="Golino D."/>
            <person name="Preece J."/>
            <person name="Michelmore R."/>
        </authorList>
    </citation>
    <scope>NUCLEOTIDE SEQUENCE [LARGE SCALE GENOMIC DNA]</scope>
</reference>
<dbReference type="Proteomes" id="UP001163603">
    <property type="component" value="Chromosome 13"/>
</dbReference>
<evidence type="ECO:0000313" key="1">
    <source>
        <dbReference type="EMBL" id="KAJ0013271.1"/>
    </source>
</evidence>
<sequence length="123" mass="12601">MSGGQDNSGKGQNPSNEKPIEIPGHASVAGRNDQEGTGKNPSNEKPIEIPGHASVAGRNDQQGTGNNPSPDGPTPIYSPSAVAAPDQGTPGPIDKPQKHTFAPTHSQVNSDGSGRSNQKDSKM</sequence>
<name>A0ACC0X9H3_9ROSI</name>